<gene>
    <name evidence="1" type="ORF">TCM_035183</name>
</gene>
<reference evidence="1 2" key="1">
    <citation type="journal article" date="2013" name="Genome Biol.">
        <title>The genome sequence of the most widely cultivated cacao type and its use to identify candidate genes regulating pod color.</title>
        <authorList>
            <person name="Motamayor J.C."/>
            <person name="Mockaitis K."/>
            <person name="Schmutz J."/>
            <person name="Haiminen N."/>
            <person name="Iii D.L."/>
            <person name="Cornejo O."/>
            <person name="Findley S.D."/>
            <person name="Zheng P."/>
            <person name="Utro F."/>
            <person name="Royaert S."/>
            <person name="Saski C."/>
            <person name="Jenkins J."/>
            <person name="Podicheti R."/>
            <person name="Zhao M."/>
            <person name="Scheffler B.E."/>
            <person name="Stack J.C."/>
            <person name="Feltus F.A."/>
            <person name="Mustiga G.M."/>
            <person name="Amores F."/>
            <person name="Phillips W."/>
            <person name="Marelli J.P."/>
            <person name="May G.D."/>
            <person name="Shapiro H."/>
            <person name="Ma J."/>
            <person name="Bustamante C.D."/>
            <person name="Schnell R.J."/>
            <person name="Main D."/>
            <person name="Gilbert D."/>
            <person name="Parida L."/>
            <person name="Kuhn D.N."/>
        </authorList>
    </citation>
    <scope>NUCLEOTIDE SEQUENCE [LARGE SCALE GENOMIC DNA]</scope>
    <source>
        <strain evidence="2">cv. Matina 1-6</strain>
    </source>
</reference>
<accession>A0A061FPC5</accession>
<dbReference type="InParanoid" id="A0A061FPC5"/>
<dbReference type="HOGENOM" id="CLU_2594643_0_0_1"/>
<organism evidence="1 2">
    <name type="scientific">Theobroma cacao</name>
    <name type="common">Cacao</name>
    <name type="synonym">Cocoa</name>
    <dbReference type="NCBI Taxonomy" id="3641"/>
    <lineage>
        <taxon>Eukaryota</taxon>
        <taxon>Viridiplantae</taxon>
        <taxon>Streptophyta</taxon>
        <taxon>Embryophyta</taxon>
        <taxon>Tracheophyta</taxon>
        <taxon>Spermatophyta</taxon>
        <taxon>Magnoliopsida</taxon>
        <taxon>eudicotyledons</taxon>
        <taxon>Gunneridae</taxon>
        <taxon>Pentapetalae</taxon>
        <taxon>rosids</taxon>
        <taxon>malvids</taxon>
        <taxon>Malvales</taxon>
        <taxon>Malvaceae</taxon>
        <taxon>Byttnerioideae</taxon>
        <taxon>Theobroma</taxon>
    </lineage>
</organism>
<evidence type="ECO:0000313" key="1">
    <source>
        <dbReference type="EMBL" id="EOY16384.1"/>
    </source>
</evidence>
<sequence length="80" mass="8030">MKTTLIALDSGMLSVPSEIVFDLVGAKANLIALDCEMLSVDAVVVGSVEDSEIDAFDSVGAMVVSSDAVAAAAGECPLIA</sequence>
<name>A0A061FPC5_THECC</name>
<dbReference type="EMBL" id="CM001886">
    <property type="protein sequence ID" value="EOY16384.1"/>
    <property type="molecule type" value="Genomic_DNA"/>
</dbReference>
<proteinExistence type="predicted"/>
<keyword evidence="2" id="KW-1185">Reference proteome</keyword>
<dbReference type="Proteomes" id="UP000026915">
    <property type="component" value="Chromosome 8"/>
</dbReference>
<protein>
    <submittedName>
        <fullName evidence="1">Uncharacterized protein</fullName>
    </submittedName>
</protein>
<evidence type="ECO:0000313" key="2">
    <source>
        <dbReference type="Proteomes" id="UP000026915"/>
    </source>
</evidence>
<dbReference type="AlphaFoldDB" id="A0A061FPC5"/>
<dbReference type="Gramene" id="EOY16384">
    <property type="protein sequence ID" value="EOY16384"/>
    <property type="gene ID" value="TCM_035183"/>
</dbReference>